<organism evidence="2 3">
    <name type="scientific">Patella caerulea</name>
    <name type="common">Rayed Mediterranean limpet</name>
    <dbReference type="NCBI Taxonomy" id="87958"/>
    <lineage>
        <taxon>Eukaryota</taxon>
        <taxon>Metazoa</taxon>
        <taxon>Spiralia</taxon>
        <taxon>Lophotrochozoa</taxon>
        <taxon>Mollusca</taxon>
        <taxon>Gastropoda</taxon>
        <taxon>Patellogastropoda</taxon>
        <taxon>Patelloidea</taxon>
        <taxon>Patellidae</taxon>
        <taxon>Patella</taxon>
    </lineage>
</organism>
<name>A0AAN8P6D0_PATCE</name>
<evidence type="ECO:0000313" key="2">
    <source>
        <dbReference type="EMBL" id="KAK6171507.1"/>
    </source>
</evidence>
<dbReference type="Proteomes" id="UP001347796">
    <property type="component" value="Unassembled WGS sequence"/>
</dbReference>
<keyword evidence="1" id="KW-0812">Transmembrane</keyword>
<protein>
    <submittedName>
        <fullName evidence="2">Uncharacterized protein</fullName>
    </submittedName>
</protein>
<reference evidence="2 3" key="1">
    <citation type="submission" date="2024-01" db="EMBL/GenBank/DDBJ databases">
        <title>The genome of the rayed Mediterranean limpet Patella caerulea (Linnaeus, 1758).</title>
        <authorList>
            <person name="Anh-Thu Weber A."/>
            <person name="Halstead-Nussloch G."/>
        </authorList>
    </citation>
    <scope>NUCLEOTIDE SEQUENCE [LARGE SCALE GENOMIC DNA]</scope>
    <source>
        <strain evidence="2">AATW-2023a</strain>
        <tissue evidence="2">Whole specimen</tissue>
    </source>
</reference>
<dbReference type="AlphaFoldDB" id="A0AAN8P6D0"/>
<feature type="transmembrane region" description="Helical" evidence="1">
    <location>
        <begin position="138"/>
        <end position="159"/>
    </location>
</feature>
<keyword evidence="3" id="KW-1185">Reference proteome</keyword>
<sequence>MLTLNIIAFTLFTLECYHTIGHLAVLFRIRLLPRRDLVRIRYYFLVDAMTVFVTNFLYTGKLKWLASLQIIQHLYYFFTWDKSFLAKKIIDWSSLDWFSSYKKGNLELDSILGTAFDIVVHIINAFILAQYLSITETIVGVLIAQGGSYCLLFSSKYAWSNPNHMPKWVHKRINPIAPRSG</sequence>
<proteinExistence type="predicted"/>
<accession>A0AAN8P6D0</accession>
<feature type="transmembrane region" description="Helical" evidence="1">
    <location>
        <begin position="40"/>
        <end position="58"/>
    </location>
</feature>
<evidence type="ECO:0000256" key="1">
    <source>
        <dbReference type="SAM" id="Phobius"/>
    </source>
</evidence>
<dbReference type="EMBL" id="JAZGQO010000014">
    <property type="protein sequence ID" value="KAK6171507.1"/>
    <property type="molecule type" value="Genomic_DNA"/>
</dbReference>
<feature type="transmembrane region" description="Helical" evidence="1">
    <location>
        <begin position="111"/>
        <end position="132"/>
    </location>
</feature>
<evidence type="ECO:0000313" key="3">
    <source>
        <dbReference type="Proteomes" id="UP001347796"/>
    </source>
</evidence>
<keyword evidence="1" id="KW-1133">Transmembrane helix</keyword>
<gene>
    <name evidence="2" type="ORF">SNE40_019683</name>
</gene>
<feature type="transmembrane region" description="Helical" evidence="1">
    <location>
        <begin position="6"/>
        <end position="28"/>
    </location>
</feature>
<keyword evidence="1" id="KW-0472">Membrane</keyword>
<comment type="caution">
    <text evidence="2">The sequence shown here is derived from an EMBL/GenBank/DDBJ whole genome shotgun (WGS) entry which is preliminary data.</text>
</comment>